<evidence type="ECO:0000256" key="1">
    <source>
        <dbReference type="ARBA" id="ARBA00004651"/>
    </source>
</evidence>
<reference evidence="10 11" key="1">
    <citation type="submission" date="2014-04" db="EMBL/GenBank/DDBJ databases">
        <authorList>
            <consortium name="DOE Joint Genome Institute"/>
            <person name="Kuo A."/>
            <person name="Kohler A."/>
            <person name="Nagy L.G."/>
            <person name="Floudas D."/>
            <person name="Copeland A."/>
            <person name="Barry K.W."/>
            <person name="Cichocki N."/>
            <person name="Veneault-Fourrey C."/>
            <person name="LaButti K."/>
            <person name="Lindquist E.A."/>
            <person name="Lipzen A."/>
            <person name="Lundell T."/>
            <person name="Morin E."/>
            <person name="Murat C."/>
            <person name="Sun H."/>
            <person name="Tunlid A."/>
            <person name="Henrissat B."/>
            <person name="Grigoriev I.V."/>
            <person name="Hibbett D.S."/>
            <person name="Martin F."/>
            <person name="Nordberg H.P."/>
            <person name="Cantor M.N."/>
            <person name="Hua S.X."/>
        </authorList>
    </citation>
    <scope>NUCLEOTIDE SEQUENCE [LARGE SCALE GENOMIC DNA]</scope>
    <source>
        <strain evidence="10 11">LaAM-08-1</strain>
    </source>
</reference>
<dbReference type="Pfam" id="PF02656">
    <property type="entry name" value="DUF202"/>
    <property type="match status" value="1"/>
</dbReference>
<dbReference type="Pfam" id="PF20415">
    <property type="entry name" value="DUF6699"/>
    <property type="match status" value="1"/>
</dbReference>
<feature type="transmembrane region" description="Helical" evidence="7">
    <location>
        <begin position="102"/>
        <end position="123"/>
    </location>
</feature>
<feature type="domain" description="DUF6699" evidence="9">
    <location>
        <begin position="373"/>
        <end position="502"/>
    </location>
</feature>
<dbReference type="GO" id="GO:0005886">
    <property type="term" value="C:plasma membrane"/>
    <property type="evidence" value="ECO:0007669"/>
    <property type="project" value="UniProtKB-SubCell"/>
</dbReference>
<dbReference type="PANTHER" id="PTHR34187">
    <property type="entry name" value="FGR18P"/>
    <property type="match status" value="1"/>
</dbReference>
<dbReference type="InterPro" id="IPR003807">
    <property type="entry name" value="DUF202"/>
</dbReference>
<name>A0A0C9Y394_9AGAR</name>
<evidence type="ECO:0000256" key="4">
    <source>
        <dbReference type="ARBA" id="ARBA00022989"/>
    </source>
</evidence>
<dbReference type="InterPro" id="IPR052053">
    <property type="entry name" value="IM_YidH-like"/>
</dbReference>
<dbReference type="Proteomes" id="UP000054477">
    <property type="component" value="Unassembled WGS sequence"/>
</dbReference>
<evidence type="ECO:0000313" key="11">
    <source>
        <dbReference type="Proteomes" id="UP000054477"/>
    </source>
</evidence>
<evidence type="ECO:0000259" key="8">
    <source>
        <dbReference type="Pfam" id="PF02656"/>
    </source>
</evidence>
<dbReference type="PANTHER" id="PTHR34187:SF2">
    <property type="entry name" value="DUF202 DOMAIN-CONTAINING PROTEIN"/>
    <property type="match status" value="1"/>
</dbReference>
<proteinExistence type="predicted"/>
<gene>
    <name evidence="10" type="ORF">K443DRAFT_5983</name>
</gene>
<dbReference type="EMBL" id="KN838590">
    <property type="protein sequence ID" value="KIK02583.1"/>
    <property type="molecule type" value="Genomic_DNA"/>
</dbReference>
<evidence type="ECO:0000256" key="5">
    <source>
        <dbReference type="ARBA" id="ARBA00023136"/>
    </source>
</evidence>
<evidence type="ECO:0000256" key="3">
    <source>
        <dbReference type="ARBA" id="ARBA00022692"/>
    </source>
</evidence>
<keyword evidence="3 7" id="KW-0812">Transmembrane</keyword>
<sequence length="514" mass="58678">MTAEKEESQYILATSSTPSSAVVHPYLHPYACVISPLHLSSSQSSEKFTHNLLHQVTDDETATHGESFLPNTSKRRHRFNPSIKLKNSGSVARDHLALERTFLAYLRTSLALATAGVALVQMFGISQKSSHIANERVFSIHKLTHPLGAALVLLGIIILLFGLSRTFSDRMYLNGMAFRNELVFSDSNIYGSTIMEGIRWKQFRQSAELQLQSPSSWPPMDRQWPDCDRRRNYFPSEFQPNSPYVSAVLPKRISHDYLPPYPFSPPPAYNILPDNPLGEPYHIDVPGKQPRRAVSKTRGKPTPYDLAERPRTWRADYLSPSNTRFFKWLGEKFAGAAVARENAAIWRKSGQKRIRVNPCLRYPGSKNAFYLCDLRQPSSLPPAPSLDYPVDQIYCFQLATSPPVHHLRAWHPLLPWYIDIRSSQPNGITIYDFYLQLFDQLHKRIGAHDMFNIELTADDRERLQNAHRERCNGNISALKRGILRVDFLGRQFIFVGLQKGKHGLWEIKMREGSP</sequence>
<organism evidence="10 11">
    <name type="scientific">Laccaria amethystina LaAM-08-1</name>
    <dbReference type="NCBI Taxonomy" id="1095629"/>
    <lineage>
        <taxon>Eukaryota</taxon>
        <taxon>Fungi</taxon>
        <taxon>Dikarya</taxon>
        <taxon>Basidiomycota</taxon>
        <taxon>Agaricomycotina</taxon>
        <taxon>Agaricomycetes</taxon>
        <taxon>Agaricomycetidae</taxon>
        <taxon>Agaricales</taxon>
        <taxon>Agaricineae</taxon>
        <taxon>Hydnangiaceae</taxon>
        <taxon>Laccaria</taxon>
    </lineage>
</organism>
<dbReference type="HOGENOM" id="CLU_530028_0_0_1"/>
<feature type="region of interest" description="Disordered" evidence="6">
    <location>
        <begin position="285"/>
        <end position="306"/>
    </location>
</feature>
<keyword evidence="5 7" id="KW-0472">Membrane</keyword>
<dbReference type="AlphaFoldDB" id="A0A0C9Y394"/>
<evidence type="ECO:0000259" key="9">
    <source>
        <dbReference type="Pfam" id="PF20415"/>
    </source>
</evidence>
<keyword evidence="4 7" id="KW-1133">Transmembrane helix</keyword>
<keyword evidence="11" id="KW-1185">Reference proteome</keyword>
<comment type="subcellular location">
    <subcellularLocation>
        <location evidence="1">Cell membrane</location>
        <topology evidence="1">Multi-pass membrane protein</topology>
    </subcellularLocation>
</comment>
<keyword evidence="2" id="KW-1003">Cell membrane</keyword>
<evidence type="ECO:0000256" key="2">
    <source>
        <dbReference type="ARBA" id="ARBA00022475"/>
    </source>
</evidence>
<accession>A0A0C9Y394</accession>
<protein>
    <recommendedName>
        <fullName evidence="12">DUF202 domain-containing protein</fullName>
    </recommendedName>
</protein>
<evidence type="ECO:0000313" key="10">
    <source>
        <dbReference type="EMBL" id="KIK02583.1"/>
    </source>
</evidence>
<feature type="transmembrane region" description="Helical" evidence="7">
    <location>
        <begin position="143"/>
        <end position="163"/>
    </location>
</feature>
<dbReference type="OrthoDB" id="3265169at2759"/>
<feature type="domain" description="DUF202" evidence="8">
    <location>
        <begin position="93"/>
        <end position="167"/>
    </location>
</feature>
<evidence type="ECO:0000256" key="6">
    <source>
        <dbReference type="SAM" id="MobiDB-lite"/>
    </source>
</evidence>
<reference evidence="11" key="2">
    <citation type="submission" date="2015-01" db="EMBL/GenBank/DDBJ databases">
        <title>Evolutionary Origins and Diversification of the Mycorrhizal Mutualists.</title>
        <authorList>
            <consortium name="DOE Joint Genome Institute"/>
            <consortium name="Mycorrhizal Genomics Consortium"/>
            <person name="Kohler A."/>
            <person name="Kuo A."/>
            <person name="Nagy L.G."/>
            <person name="Floudas D."/>
            <person name="Copeland A."/>
            <person name="Barry K.W."/>
            <person name="Cichocki N."/>
            <person name="Veneault-Fourrey C."/>
            <person name="LaButti K."/>
            <person name="Lindquist E.A."/>
            <person name="Lipzen A."/>
            <person name="Lundell T."/>
            <person name="Morin E."/>
            <person name="Murat C."/>
            <person name="Riley R."/>
            <person name="Ohm R."/>
            <person name="Sun H."/>
            <person name="Tunlid A."/>
            <person name="Henrissat B."/>
            <person name="Grigoriev I.V."/>
            <person name="Hibbett D.S."/>
            <person name="Martin F."/>
        </authorList>
    </citation>
    <scope>NUCLEOTIDE SEQUENCE [LARGE SCALE GENOMIC DNA]</scope>
    <source>
        <strain evidence="11">LaAM-08-1</strain>
    </source>
</reference>
<evidence type="ECO:0000256" key="7">
    <source>
        <dbReference type="SAM" id="Phobius"/>
    </source>
</evidence>
<dbReference type="STRING" id="1095629.A0A0C9Y394"/>
<dbReference type="InterPro" id="IPR046522">
    <property type="entry name" value="DUF6699"/>
</dbReference>
<evidence type="ECO:0008006" key="12">
    <source>
        <dbReference type="Google" id="ProtNLM"/>
    </source>
</evidence>
<feature type="compositionally biased region" description="Basic residues" evidence="6">
    <location>
        <begin position="289"/>
        <end position="299"/>
    </location>
</feature>